<dbReference type="InterPro" id="IPR016181">
    <property type="entry name" value="Acyl_CoA_acyltransferase"/>
</dbReference>
<dbReference type="InterPro" id="IPR050276">
    <property type="entry name" value="MshD_Acetyltransferase"/>
</dbReference>
<reference evidence="2 3" key="1">
    <citation type="submission" date="2018-11" db="EMBL/GenBank/DDBJ databases">
        <title>Genomic Encyclopedia of Type Strains, Phase IV (KMG-IV): sequencing the most valuable type-strain genomes for metagenomic binning, comparative biology and taxonomic classification.</title>
        <authorList>
            <person name="Goeker M."/>
        </authorList>
    </citation>
    <scope>NUCLEOTIDE SEQUENCE [LARGE SCALE GENOMIC DNA]</scope>
    <source>
        <strain evidence="2 3">DSM 18090</strain>
    </source>
</reference>
<keyword evidence="2" id="KW-0808">Transferase</keyword>
<dbReference type="AlphaFoldDB" id="A0A3N5BCT4"/>
<gene>
    <name evidence="2" type="ORF">EDC24_0118</name>
</gene>
<dbReference type="PANTHER" id="PTHR43617">
    <property type="entry name" value="L-AMINO ACID N-ACETYLTRANSFERASE"/>
    <property type="match status" value="1"/>
</dbReference>
<accession>A0A3N5BCT4</accession>
<evidence type="ECO:0000259" key="1">
    <source>
        <dbReference type="PROSITE" id="PS51186"/>
    </source>
</evidence>
<comment type="caution">
    <text evidence="2">The sequence shown here is derived from an EMBL/GenBank/DDBJ whole genome shotgun (WGS) entry which is preliminary data.</text>
</comment>
<dbReference type="Gene3D" id="3.40.630.30">
    <property type="match status" value="1"/>
</dbReference>
<dbReference type="Pfam" id="PF00583">
    <property type="entry name" value="Acetyltransf_1"/>
    <property type="match status" value="1"/>
</dbReference>
<feature type="domain" description="N-acetyltransferase" evidence="1">
    <location>
        <begin position="3"/>
        <end position="150"/>
    </location>
</feature>
<organism evidence="2 3">
    <name type="scientific">Aquisalibacillus elongatus</name>
    <dbReference type="NCBI Taxonomy" id="485577"/>
    <lineage>
        <taxon>Bacteria</taxon>
        <taxon>Bacillati</taxon>
        <taxon>Bacillota</taxon>
        <taxon>Bacilli</taxon>
        <taxon>Bacillales</taxon>
        <taxon>Bacillaceae</taxon>
        <taxon>Aquisalibacillus</taxon>
    </lineage>
</organism>
<dbReference type="PROSITE" id="PS51186">
    <property type="entry name" value="GNAT"/>
    <property type="match status" value="1"/>
</dbReference>
<dbReference type="SUPFAM" id="SSF55729">
    <property type="entry name" value="Acyl-CoA N-acyltransferases (Nat)"/>
    <property type="match status" value="1"/>
</dbReference>
<dbReference type="RefSeq" id="WP_124218930.1">
    <property type="nucleotide sequence ID" value="NZ_RKRF01000007.1"/>
</dbReference>
<dbReference type="InterPro" id="IPR000182">
    <property type="entry name" value="GNAT_dom"/>
</dbReference>
<dbReference type="Proteomes" id="UP000276443">
    <property type="component" value="Unassembled WGS sequence"/>
</dbReference>
<proteinExistence type="predicted"/>
<dbReference type="GO" id="GO:0016747">
    <property type="term" value="F:acyltransferase activity, transferring groups other than amino-acyl groups"/>
    <property type="evidence" value="ECO:0007669"/>
    <property type="project" value="InterPro"/>
</dbReference>
<evidence type="ECO:0000313" key="2">
    <source>
        <dbReference type="EMBL" id="RPF55247.1"/>
    </source>
</evidence>
<dbReference type="EMBL" id="RKRF01000007">
    <property type="protein sequence ID" value="RPF55247.1"/>
    <property type="molecule type" value="Genomic_DNA"/>
</dbReference>
<sequence>MQIQFKDINKSNYIECVELEVYDEQKDFIAPNWYSLLEVSYESEERHPMAIYKDEVMIGFIMYVFYPADDDYPLDSWWIERLMIDQKYQNKGYGKSTLERFINYFRSKYGNVELRIATEPNNLTAIKLYENTGFVKTGEFAADEVVLLKE</sequence>
<protein>
    <submittedName>
        <fullName evidence="2">Diamine N-acetyltransferase</fullName>
    </submittedName>
</protein>
<name>A0A3N5BCT4_9BACI</name>
<dbReference type="CDD" id="cd04301">
    <property type="entry name" value="NAT_SF"/>
    <property type="match status" value="1"/>
</dbReference>
<dbReference type="OrthoDB" id="9127144at2"/>
<evidence type="ECO:0000313" key="3">
    <source>
        <dbReference type="Proteomes" id="UP000276443"/>
    </source>
</evidence>
<keyword evidence="3" id="KW-1185">Reference proteome</keyword>